<dbReference type="SMART" id="SM00028">
    <property type="entry name" value="TPR"/>
    <property type="match status" value="3"/>
</dbReference>
<evidence type="ECO:0000256" key="2">
    <source>
        <dbReference type="ARBA" id="ARBA00022803"/>
    </source>
</evidence>
<proteinExistence type="predicted"/>
<keyword evidence="2" id="KW-0802">TPR repeat</keyword>
<evidence type="ECO:0000313" key="4">
    <source>
        <dbReference type="Proteomes" id="UP001600165"/>
    </source>
</evidence>
<dbReference type="Proteomes" id="UP001600165">
    <property type="component" value="Unassembled WGS sequence"/>
</dbReference>
<dbReference type="InterPro" id="IPR011990">
    <property type="entry name" value="TPR-like_helical_dom_sf"/>
</dbReference>
<dbReference type="PANTHER" id="PTHR44943:SF8">
    <property type="entry name" value="TPR REPEAT-CONTAINING PROTEIN MJ0263"/>
    <property type="match status" value="1"/>
</dbReference>
<dbReference type="EMBL" id="JBHZOL010000075">
    <property type="protein sequence ID" value="MFE4106933.1"/>
    <property type="molecule type" value="Genomic_DNA"/>
</dbReference>
<comment type="caution">
    <text evidence="3">The sequence shown here is derived from an EMBL/GenBank/DDBJ whole genome shotgun (WGS) entry which is preliminary data.</text>
</comment>
<dbReference type="SUPFAM" id="SSF48452">
    <property type="entry name" value="TPR-like"/>
    <property type="match status" value="1"/>
</dbReference>
<keyword evidence="4" id="KW-1185">Reference proteome</keyword>
<name>A0ABW6IFH2_9CYAN</name>
<dbReference type="PANTHER" id="PTHR44943">
    <property type="entry name" value="CELLULOSE SYNTHASE OPERON PROTEIN C"/>
    <property type="match status" value="1"/>
</dbReference>
<dbReference type="Gene3D" id="1.25.40.10">
    <property type="entry name" value="Tetratricopeptide repeat domain"/>
    <property type="match status" value="2"/>
</dbReference>
<dbReference type="PROSITE" id="PS50293">
    <property type="entry name" value="TPR_REGION"/>
    <property type="match status" value="1"/>
</dbReference>
<accession>A0ABW6IFH2</accession>
<organism evidence="3 4">
    <name type="scientific">Almyronema epifaneia S1</name>
    <dbReference type="NCBI Taxonomy" id="2991925"/>
    <lineage>
        <taxon>Bacteria</taxon>
        <taxon>Bacillati</taxon>
        <taxon>Cyanobacteriota</taxon>
        <taxon>Cyanophyceae</taxon>
        <taxon>Nodosilineales</taxon>
        <taxon>Nodosilineaceae</taxon>
        <taxon>Almyronema</taxon>
        <taxon>Almyronema epifaneia</taxon>
    </lineage>
</organism>
<evidence type="ECO:0000256" key="1">
    <source>
        <dbReference type="ARBA" id="ARBA00022737"/>
    </source>
</evidence>
<dbReference type="Pfam" id="PF13432">
    <property type="entry name" value="TPR_16"/>
    <property type="match status" value="2"/>
</dbReference>
<keyword evidence="1" id="KW-0677">Repeat</keyword>
<dbReference type="InterPro" id="IPR051685">
    <property type="entry name" value="Ycf3/AcsC/BcsC/TPR_MFPF"/>
</dbReference>
<dbReference type="InterPro" id="IPR019734">
    <property type="entry name" value="TPR_rpt"/>
</dbReference>
<reference evidence="3 4" key="1">
    <citation type="submission" date="2024-10" db="EMBL/GenBank/DDBJ databases">
        <authorList>
            <person name="Ratan Roy A."/>
            <person name="Morales Sandoval P.H."/>
            <person name="De Los Santos Villalobos S."/>
            <person name="Chakraborty S."/>
            <person name="Mukherjee J."/>
        </authorList>
    </citation>
    <scope>NUCLEOTIDE SEQUENCE [LARGE SCALE GENOMIC DNA]</scope>
    <source>
        <strain evidence="3 4">S1</strain>
    </source>
</reference>
<gene>
    <name evidence="3" type="ORF">ACFVKH_11630</name>
</gene>
<protein>
    <submittedName>
        <fullName evidence="3">Tetratricopeptide repeat protein</fullName>
    </submittedName>
</protein>
<evidence type="ECO:0000313" key="3">
    <source>
        <dbReference type="EMBL" id="MFE4106933.1"/>
    </source>
</evidence>
<dbReference type="RefSeq" id="WP_377965164.1">
    <property type="nucleotide sequence ID" value="NZ_JBHZOL010000075.1"/>
</dbReference>
<sequence>MPQKFLKHLNPLLTTSSPQQLQPDFSQGDRAISNPLYASVQALIRLRQYRAALNTADVLLTEGADDEEIWYLRGDALANLSCYHQAIASFQRALTFAASWPEVSISEAVCWLHLDQPQTALAACDRALEIAPTHAQAWLFKGVALHRLGQLTKAYRCYQQALQHQAS</sequence>